<keyword evidence="1" id="KW-1133">Transmembrane helix</keyword>
<dbReference type="OrthoDB" id="6782332at2759"/>
<accession>A0A834I079</accession>
<feature type="transmembrane region" description="Helical" evidence="1">
    <location>
        <begin position="20"/>
        <end position="37"/>
    </location>
</feature>
<proteinExistence type="predicted"/>
<dbReference type="EMBL" id="JAACXV010014072">
    <property type="protein sequence ID" value="KAF7270679.1"/>
    <property type="molecule type" value="Genomic_DNA"/>
</dbReference>
<gene>
    <name evidence="2" type="ORF">GWI33_016372</name>
</gene>
<evidence type="ECO:0000256" key="1">
    <source>
        <dbReference type="SAM" id="Phobius"/>
    </source>
</evidence>
<evidence type="ECO:0000313" key="2">
    <source>
        <dbReference type="EMBL" id="KAF7270679.1"/>
    </source>
</evidence>
<comment type="caution">
    <text evidence="2">The sequence shown here is derived from an EMBL/GenBank/DDBJ whole genome shotgun (WGS) entry which is preliminary data.</text>
</comment>
<name>A0A834I079_RHYFE</name>
<sequence length="104" mass="11893">MKLKENIKLRIMYSKKQQSYLVLGTAAAYIWLQKMALNGTIIGSVCVGRFFHDKIMNELVEGTNIYIESICDIYKDKSEARPTDVLEVKALFRLRYIAGVYHGG</sequence>
<protein>
    <submittedName>
        <fullName evidence="2">Uncharacterized protein</fullName>
    </submittedName>
</protein>
<evidence type="ECO:0000313" key="3">
    <source>
        <dbReference type="Proteomes" id="UP000625711"/>
    </source>
</evidence>
<keyword evidence="1" id="KW-0472">Membrane</keyword>
<dbReference type="AlphaFoldDB" id="A0A834I079"/>
<keyword evidence="1" id="KW-0812">Transmembrane</keyword>
<dbReference type="Proteomes" id="UP000625711">
    <property type="component" value="Unassembled WGS sequence"/>
</dbReference>
<reference evidence="2" key="1">
    <citation type="submission" date="2020-08" db="EMBL/GenBank/DDBJ databases">
        <title>Genome sequencing and assembly of the red palm weevil Rhynchophorus ferrugineus.</title>
        <authorList>
            <person name="Dias G.B."/>
            <person name="Bergman C.M."/>
            <person name="Manee M."/>
        </authorList>
    </citation>
    <scope>NUCLEOTIDE SEQUENCE</scope>
    <source>
        <strain evidence="2">AA-2017</strain>
        <tissue evidence="2">Whole larva</tissue>
    </source>
</reference>
<keyword evidence="3" id="KW-1185">Reference proteome</keyword>
<organism evidence="2 3">
    <name type="scientific">Rhynchophorus ferrugineus</name>
    <name type="common">Red palm weevil</name>
    <name type="synonym">Curculio ferrugineus</name>
    <dbReference type="NCBI Taxonomy" id="354439"/>
    <lineage>
        <taxon>Eukaryota</taxon>
        <taxon>Metazoa</taxon>
        <taxon>Ecdysozoa</taxon>
        <taxon>Arthropoda</taxon>
        <taxon>Hexapoda</taxon>
        <taxon>Insecta</taxon>
        <taxon>Pterygota</taxon>
        <taxon>Neoptera</taxon>
        <taxon>Endopterygota</taxon>
        <taxon>Coleoptera</taxon>
        <taxon>Polyphaga</taxon>
        <taxon>Cucujiformia</taxon>
        <taxon>Curculionidae</taxon>
        <taxon>Dryophthorinae</taxon>
        <taxon>Rhynchophorus</taxon>
    </lineage>
</organism>